<dbReference type="GO" id="GO:0019239">
    <property type="term" value="F:deaminase activity"/>
    <property type="evidence" value="ECO:0007669"/>
    <property type="project" value="TreeGrafter"/>
</dbReference>
<gene>
    <name evidence="2" type="ORF">E2R57_04660</name>
</gene>
<dbReference type="Gene3D" id="3.30.1330.40">
    <property type="entry name" value="RutC-like"/>
    <property type="match status" value="1"/>
</dbReference>
<dbReference type="RefSeq" id="WP_133346869.1">
    <property type="nucleotide sequence ID" value="NZ_SMZQ01000002.1"/>
</dbReference>
<protein>
    <submittedName>
        <fullName evidence="2">RidA family protein</fullName>
    </submittedName>
</protein>
<comment type="caution">
    <text evidence="2">The sequence shown here is derived from an EMBL/GenBank/DDBJ whole genome shotgun (WGS) entry which is preliminary data.</text>
</comment>
<dbReference type="AlphaFoldDB" id="A0A4R5Y5I4"/>
<dbReference type="PANTHER" id="PTHR11803:SF58">
    <property type="entry name" value="PROTEIN HMF1-RELATED"/>
    <property type="match status" value="1"/>
</dbReference>
<evidence type="ECO:0000313" key="2">
    <source>
        <dbReference type="EMBL" id="TDL39764.1"/>
    </source>
</evidence>
<dbReference type="CDD" id="cd00448">
    <property type="entry name" value="YjgF_YER057c_UK114_family"/>
    <property type="match status" value="1"/>
</dbReference>
<dbReference type="Pfam" id="PF01042">
    <property type="entry name" value="Ribonuc_L-PSP"/>
    <property type="match status" value="1"/>
</dbReference>
<dbReference type="InterPro" id="IPR006175">
    <property type="entry name" value="YjgF/YER057c/UK114"/>
</dbReference>
<evidence type="ECO:0000313" key="3">
    <source>
        <dbReference type="Proteomes" id="UP000294621"/>
    </source>
</evidence>
<reference evidence="2 3" key="1">
    <citation type="submission" date="2019-03" db="EMBL/GenBank/DDBJ databases">
        <title>Genome Sequencing and Assembly of Various Microbes Isolated from Partially Reclaimed Soil and Acid Mine Drainage (AMD) Site.</title>
        <authorList>
            <person name="Steinbock B."/>
            <person name="Bechtold R."/>
            <person name="Sevigny J.L."/>
            <person name="Thomas D."/>
            <person name="Cuthill L.R."/>
            <person name="Aveiro Johannsen E.J."/>
            <person name="Thomas K."/>
            <person name="Ghosh A."/>
        </authorList>
    </citation>
    <scope>NUCLEOTIDE SEQUENCE [LARGE SCALE GENOMIC DNA]</scope>
    <source>
        <strain evidence="2 3">S-A1</strain>
    </source>
</reference>
<dbReference type="STRING" id="683150.G205_19993"/>
<dbReference type="SUPFAM" id="SSF55298">
    <property type="entry name" value="YjgF-like"/>
    <property type="match status" value="1"/>
</dbReference>
<proteinExistence type="inferred from homology"/>
<sequence length="133" mass="12954">MASIQRLRPQGLVSSPAFSHVAVVPPGATTIYVGGQNAVDAAGALIGEGDVAAQSEQALENAQTALAAAGATLADVVQWTVLFVEGADIAAGYGAIAAKLASAEPALVTAAFVSGLGVPGALVEISAVAAIMQ</sequence>
<organism evidence="2 3">
    <name type="scientific">Arthrobacter nitrophenolicus</name>
    <dbReference type="NCBI Taxonomy" id="683150"/>
    <lineage>
        <taxon>Bacteria</taxon>
        <taxon>Bacillati</taxon>
        <taxon>Actinomycetota</taxon>
        <taxon>Actinomycetes</taxon>
        <taxon>Micrococcales</taxon>
        <taxon>Micrococcaceae</taxon>
        <taxon>Arthrobacter</taxon>
    </lineage>
</organism>
<evidence type="ECO:0000256" key="1">
    <source>
        <dbReference type="ARBA" id="ARBA00010552"/>
    </source>
</evidence>
<dbReference type="EMBL" id="SMZQ01000002">
    <property type="protein sequence ID" value="TDL39764.1"/>
    <property type="molecule type" value="Genomic_DNA"/>
</dbReference>
<dbReference type="Proteomes" id="UP000294621">
    <property type="component" value="Unassembled WGS sequence"/>
</dbReference>
<comment type="similarity">
    <text evidence="1">Belongs to the RutC family.</text>
</comment>
<dbReference type="GO" id="GO:0005829">
    <property type="term" value="C:cytosol"/>
    <property type="evidence" value="ECO:0007669"/>
    <property type="project" value="TreeGrafter"/>
</dbReference>
<dbReference type="PANTHER" id="PTHR11803">
    <property type="entry name" value="2-IMINOBUTANOATE/2-IMINOPROPANOATE DEAMINASE RIDA"/>
    <property type="match status" value="1"/>
</dbReference>
<dbReference type="OrthoDB" id="3212792at2"/>
<accession>A0A4R5Y5I4</accession>
<name>A0A4R5Y5I4_9MICC</name>
<dbReference type="InterPro" id="IPR035959">
    <property type="entry name" value="RutC-like_sf"/>
</dbReference>